<evidence type="ECO:0000313" key="4">
    <source>
        <dbReference type="EMBL" id="HGY08585.1"/>
    </source>
</evidence>
<reference evidence="4" key="1">
    <citation type="journal article" date="2020" name="mSystems">
        <title>Genome- and Community-Level Interaction Insights into Carbon Utilization and Element Cycling Functions of Hydrothermarchaeota in Hydrothermal Sediment.</title>
        <authorList>
            <person name="Zhou Z."/>
            <person name="Liu Y."/>
            <person name="Xu W."/>
            <person name="Pan J."/>
            <person name="Luo Z.H."/>
            <person name="Li M."/>
        </authorList>
    </citation>
    <scope>NUCLEOTIDE SEQUENCE [LARGE SCALE GENOMIC DNA]</scope>
    <source>
        <strain evidence="4">HyVt-570</strain>
    </source>
</reference>
<dbReference type="GO" id="GO:0000160">
    <property type="term" value="P:phosphorelay signal transduction system"/>
    <property type="evidence" value="ECO:0007669"/>
    <property type="project" value="InterPro"/>
</dbReference>
<comment type="caution">
    <text evidence="4">The sequence shown here is derived from an EMBL/GenBank/DDBJ whole genome shotgun (WGS) entry which is preliminary data.</text>
</comment>
<evidence type="ECO:0000256" key="2">
    <source>
        <dbReference type="PROSITE-ProRule" id="PRU00169"/>
    </source>
</evidence>
<dbReference type="Pfam" id="PF00072">
    <property type="entry name" value="Response_reg"/>
    <property type="match status" value="1"/>
</dbReference>
<dbReference type="Gene3D" id="3.40.50.2300">
    <property type="match status" value="1"/>
</dbReference>
<dbReference type="Proteomes" id="UP000885759">
    <property type="component" value="Unassembled WGS sequence"/>
</dbReference>
<dbReference type="EMBL" id="DRPZ01000022">
    <property type="protein sequence ID" value="HGY08585.1"/>
    <property type="molecule type" value="Genomic_DNA"/>
</dbReference>
<dbReference type="SMART" id="SM00448">
    <property type="entry name" value="REC"/>
    <property type="match status" value="1"/>
</dbReference>
<dbReference type="InterPro" id="IPR050595">
    <property type="entry name" value="Bact_response_regulator"/>
</dbReference>
<gene>
    <name evidence="4" type="ORF">ENK37_00805</name>
</gene>
<dbReference type="AlphaFoldDB" id="A0A7C4V4G8"/>
<evidence type="ECO:0000256" key="1">
    <source>
        <dbReference type="ARBA" id="ARBA00022553"/>
    </source>
</evidence>
<feature type="domain" description="Response regulatory" evidence="3">
    <location>
        <begin position="2"/>
        <end position="120"/>
    </location>
</feature>
<accession>A0A7C4V4G8</accession>
<name>A0A7C4V4G8_9DEIN</name>
<proteinExistence type="predicted"/>
<organism evidence="4">
    <name type="scientific">Oceanithermus profundus</name>
    <dbReference type="NCBI Taxonomy" id="187137"/>
    <lineage>
        <taxon>Bacteria</taxon>
        <taxon>Thermotogati</taxon>
        <taxon>Deinococcota</taxon>
        <taxon>Deinococci</taxon>
        <taxon>Thermales</taxon>
        <taxon>Thermaceae</taxon>
        <taxon>Oceanithermus</taxon>
    </lineage>
</organism>
<sequence>MNVLLIEDEPDMVALLEATLTPAGFEVHAERSGDAVELLLERYDPQVVIVDVMLFGSRVDGFEVVRRIRSVSQHADTLVVVLTALQGEAYVRQAHEAGADLYLSKPFSPLELLEQLERAELLTD</sequence>
<dbReference type="PANTHER" id="PTHR44591:SF3">
    <property type="entry name" value="RESPONSE REGULATORY DOMAIN-CONTAINING PROTEIN"/>
    <property type="match status" value="1"/>
</dbReference>
<dbReference type="InterPro" id="IPR011006">
    <property type="entry name" value="CheY-like_superfamily"/>
</dbReference>
<dbReference type="InterPro" id="IPR001789">
    <property type="entry name" value="Sig_transdc_resp-reg_receiver"/>
</dbReference>
<keyword evidence="1 2" id="KW-0597">Phosphoprotein</keyword>
<dbReference type="SUPFAM" id="SSF52172">
    <property type="entry name" value="CheY-like"/>
    <property type="match status" value="1"/>
</dbReference>
<dbReference type="PANTHER" id="PTHR44591">
    <property type="entry name" value="STRESS RESPONSE REGULATOR PROTEIN 1"/>
    <property type="match status" value="1"/>
</dbReference>
<dbReference type="PROSITE" id="PS50110">
    <property type="entry name" value="RESPONSE_REGULATORY"/>
    <property type="match status" value="1"/>
</dbReference>
<dbReference type="CDD" id="cd17574">
    <property type="entry name" value="REC_OmpR"/>
    <property type="match status" value="1"/>
</dbReference>
<evidence type="ECO:0000259" key="3">
    <source>
        <dbReference type="PROSITE" id="PS50110"/>
    </source>
</evidence>
<feature type="modified residue" description="4-aspartylphosphate" evidence="2">
    <location>
        <position position="51"/>
    </location>
</feature>
<protein>
    <submittedName>
        <fullName evidence="4">Response regulator</fullName>
    </submittedName>
</protein>